<reference evidence="1" key="1">
    <citation type="submission" date="2014-09" db="EMBL/GenBank/DDBJ databases">
        <authorList>
            <person name="Magalhaes I.L.F."/>
            <person name="Oliveira U."/>
            <person name="Santos F.R."/>
            <person name="Vidigal T.H.D.A."/>
            <person name="Brescovit A.D."/>
            <person name="Santos A.J."/>
        </authorList>
    </citation>
    <scope>NUCLEOTIDE SEQUENCE</scope>
    <source>
        <tissue evidence="1">Shoot tissue taken approximately 20 cm above the soil surface</tissue>
    </source>
</reference>
<name>A0A0A8YIH8_ARUDO</name>
<organism evidence="1">
    <name type="scientific">Arundo donax</name>
    <name type="common">Giant reed</name>
    <name type="synonym">Donax arundinaceus</name>
    <dbReference type="NCBI Taxonomy" id="35708"/>
    <lineage>
        <taxon>Eukaryota</taxon>
        <taxon>Viridiplantae</taxon>
        <taxon>Streptophyta</taxon>
        <taxon>Embryophyta</taxon>
        <taxon>Tracheophyta</taxon>
        <taxon>Spermatophyta</taxon>
        <taxon>Magnoliopsida</taxon>
        <taxon>Liliopsida</taxon>
        <taxon>Poales</taxon>
        <taxon>Poaceae</taxon>
        <taxon>PACMAD clade</taxon>
        <taxon>Arundinoideae</taxon>
        <taxon>Arundineae</taxon>
        <taxon>Arundo</taxon>
    </lineage>
</organism>
<accession>A0A0A8YIH8</accession>
<proteinExistence type="predicted"/>
<evidence type="ECO:0000313" key="1">
    <source>
        <dbReference type="EMBL" id="JAD25285.1"/>
    </source>
</evidence>
<dbReference type="AlphaFoldDB" id="A0A0A8YIH8"/>
<protein>
    <submittedName>
        <fullName evidence="1">Uncharacterized protein</fullName>
    </submittedName>
</protein>
<reference evidence="1" key="2">
    <citation type="journal article" date="2015" name="Data Brief">
        <title>Shoot transcriptome of the giant reed, Arundo donax.</title>
        <authorList>
            <person name="Barrero R.A."/>
            <person name="Guerrero F.D."/>
            <person name="Moolhuijzen P."/>
            <person name="Goolsby J.A."/>
            <person name="Tidwell J."/>
            <person name="Bellgard S.E."/>
            <person name="Bellgard M.I."/>
        </authorList>
    </citation>
    <scope>NUCLEOTIDE SEQUENCE</scope>
    <source>
        <tissue evidence="1">Shoot tissue taken approximately 20 cm above the soil surface</tissue>
    </source>
</reference>
<sequence>MYCSSRNPHHELALLMCFYNIE</sequence>
<dbReference type="EMBL" id="GBRH01272610">
    <property type="protein sequence ID" value="JAD25285.1"/>
    <property type="molecule type" value="Transcribed_RNA"/>
</dbReference>